<feature type="signal peptide" evidence="3">
    <location>
        <begin position="1"/>
        <end position="37"/>
    </location>
</feature>
<dbReference type="Pfam" id="PF01784">
    <property type="entry name" value="DUF34_NIF3"/>
    <property type="match status" value="1"/>
</dbReference>
<gene>
    <name evidence="4" type="ORF">AHMF7616_01955</name>
</gene>
<dbReference type="InterPro" id="IPR036069">
    <property type="entry name" value="DUF34/NIF3_sf"/>
</dbReference>
<dbReference type="Gene3D" id="3.40.1390.30">
    <property type="entry name" value="NIF3 (NGG1p interacting factor 3)-like"/>
    <property type="match status" value="1"/>
</dbReference>
<evidence type="ECO:0000313" key="5">
    <source>
        <dbReference type="Proteomes" id="UP000253919"/>
    </source>
</evidence>
<reference evidence="4 5" key="1">
    <citation type="submission" date="2018-04" db="EMBL/GenBank/DDBJ databases">
        <title>Adhaeribacter sp. HMF7616 genome sequencing and assembly.</title>
        <authorList>
            <person name="Kang H."/>
            <person name="Kang J."/>
            <person name="Cha I."/>
            <person name="Kim H."/>
            <person name="Joh K."/>
        </authorList>
    </citation>
    <scope>NUCLEOTIDE SEQUENCE [LARGE SCALE GENOMIC DNA]</scope>
    <source>
        <strain evidence="4 5">HMF7616</strain>
    </source>
</reference>
<dbReference type="Proteomes" id="UP000253919">
    <property type="component" value="Unassembled WGS sequence"/>
</dbReference>
<feature type="binding site" evidence="2">
    <location>
        <position position="109"/>
    </location>
    <ligand>
        <name>a divalent metal cation</name>
        <dbReference type="ChEBI" id="CHEBI:60240"/>
        <label>1</label>
    </ligand>
</feature>
<organism evidence="4 5">
    <name type="scientific">Adhaeribacter pallidiroseus</name>
    <dbReference type="NCBI Taxonomy" id="2072847"/>
    <lineage>
        <taxon>Bacteria</taxon>
        <taxon>Pseudomonadati</taxon>
        <taxon>Bacteroidota</taxon>
        <taxon>Cytophagia</taxon>
        <taxon>Cytophagales</taxon>
        <taxon>Hymenobacteraceae</taxon>
        <taxon>Adhaeribacter</taxon>
    </lineage>
</organism>
<dbReference type="InterPro" id="IPR002678">
    <property type="entry name" value="DUF34/NIF3"/>
</dbReference>
<dbReference type="EMBL" id="QASA01000001">
    <property type="protein sequence ID" value="RDC63352.1"/>
    <property type="molecule type" value="Genomic_DNA"/>
</dbReference>
<keyword evidence="2" id="KW-0479">Metal-binding</keyword>
<evidence type="ECO:0000256" key="2">
    <source>
        <dbReference type="PIRSR" id="PIRSR602678-1"/>
    </source>
</evidence>
<sequence length="165" mass="18687">MKHKHPIPFSGRRKFLTSVTKLLGTSLVLSAPGLSLAKNPHPAPDTFTVKRVIDTILKEIPNAPFASTVDQLRSGSLDQEVKGIVTTMFPTVEVIKKTAQAGANFIIAHETPFYNNQDETDWLQQDDAYRYKIDLLKKHQIAVWRFHDYWHAHKPDGIIMGNLKN</sequence>
<evidence type="ECO:0008006" key="6">
    <source>
        <dbReference type="Google" id="ProtNLM"/>
    </source>
</evidence>
<dbReference type="RefSeq" id="WP_262511718.1">
    <property type="nucleotide sequence ID" value="NZ_QASA01000001.1"/>
</dbReference>
<accession>A0A369QFZ9</accession>
<protein>
    <recommendedName>
        <fullName evidence="6">GTP cyclohydrolase 1 type 2 like protein</fullName>
    </recommendedName>
</protein>
<keyword evidence="3" id="KW-0732">Signal</keyword>
<comment type="similarity">
    <text evidence="1">Belongs to the GTP cyclohydrolase I type 2/NIF3 family.</text>
</comment>
<proteinExistence type="inferred from homology"/>
<dbReference type="AlphaFoldDB" id="A0A369QFZ9"/>
<name>A0A369QFZ9_9BACT</name>
<dbReference type="GO" id="GO:0046872">
    <property type="term" value="F:metal ion binding"/>
    <property type="evidence" value="ECO:0007669"/>
    <property type="project" value="UniProtKB-KW"/>
</dbReference>
<comment type="caution">
    <text evidence="4">The sequence shown here is derived from an EMBL/GenBank/DDBJ whole genome shotgun (WGS) entry which is preliminary data.</text>
</comment>
<dbReference type="SUPFAM" id="SSF102705">
    <property type="entry name" value="NIF3 (NGG1p interacting factor 3)-like"/>
    <property type="match status" value="1"/>
</dbReference>
<evidence type="ECO:0000256" key="1">
    <source>
        <dbReference type="ARBA" id="ARBA00006964"/>
    </source>
</evidence>
<evidence type="ECO:0000313" key="4">
    <source>
        <dbReference type="EMBL" id="RDC63352.1"/>
    </source>
</evidence>
<evidence type="ECO:0000256" key="3">
    <source>
        <dbReference type="SAM" id="SignalP"/>
    </source>
</evidence>
<feature type="chain" id="PRO_5017001350" description="GTP cyclohydrolase 1 type 2 like protein" evidence="3">
    <location>
        <begin position="38"/>
        <end position="165"/>
    </location>
</feature>
<keyword evidence="5" id="KW-1185">Reference proteome</keyword>